<evidence type="ECO:0000259" key="2">
    <source>
        <dbReference type="Pfam" id="PF03061"/>
    </source>
</evidence>
<dbReference type="InterPro" id="IPR029069">
    <property type="entry name" value="HotDog_dom_sf"/>
</dbReference>
<protein>
    <submittedName>
        <fullName evidence="3">Hotdog fold thioesterase</fullName>
    </submittedName>
</protein>
<gene>
    <name evidence="3" type="ORF">HP555_13870</name>
</gene>
<dbReference type="CDD" id="cd03443">
    <property type="entry name" value="PaaI_thioesterase"/>
    <property type="match status" value="1"/>
</dbReference>
<name>A0A7T6ART4_9BACT</name>
<dbReference type="InterPro" id="IPR003736">
    <property type="entry name" value="PAAI_dom"/>
</dbReference>
<dbReference type="Pfam" id="PF03061">
    <property type="entry name" value="4HBT"/>
    <property type="match status" value="1"/>
</dbReference>
<dbReference type="PANTHER" id="PTHR42856:SF1">
    <property type="entry name" value="ACYL-COENZYME A THIOESTERASE PAAI"/>
    <property type="match status" value="1"/>
</dbReference>
<dbReference type="KEGG" id="dog:HP555_13870"/>
<dbReference type="InterPro" id="IPR052723">
    <property type="entry name" value="Acyl-CoA_thioesterase_PaaI"/>
</dbReference>
<sequence>MIQPEIENHIRDDAFADWLGATIEAIEPGYSRVSITVSKTMLNFHGITHGGLVFALGDIAFAAASNSHGRTSLALNVAISFLRPANIGDQLVAEAKEVQAGKTTALYDIVVTDRNSQKLIAKSQATVYRTRESFV</sequence>
<keyword evidence="1" id="KW-0378">Hydrolase</keyword>
<feature type="domain" description="Thioesterase" evidence="2">
    <location>
        <begin position="45"/>
        <end position="118"/>
    </location>
</feature>
<dbReference type="EMBL" id="CP054140">
    <property type="protein sequence ID" value="QQG66873.1"/>
    <property type="molecule type" value="Genomic_DNA"/>
</dbReference>
<dbReference type="AlphaFoldDB" id="A0A7T6ART4"/>
<dbReference type="NCBIfam" id="TIGR00369">
    <property type="entry name" value="unchar_dom_1"/>
    <property type="match status" value="1"/>
</dbReference>
<dbReference type="RefSeq" id="WP_199263161.1">
    <property type="nucleotide sequence ID" value="NZ_CP054140.1"/>
</dbReference>
<evidence type="ECO:0000313" key="3">
    <source>
        <dbReference type="EMBL" id="QQG66873.1"/>
    </source>
</evidence>
<accession>A0A7T6ART4</accession>
<dbReference type="PANTHER" id="PTHR42856">
    <property type="entry name" value="ACYL-COENZYME A THIOESTERASE PAAI"/>
    <property type="match status" value="1"/>
</dbReference>
<dbReference type="InterPro" id="IPR006683">
    <property type="entry name" value="Thioestr_dom"/>
</dbReference>
<dbReference type="SUPFAM" id="SSF54637">
    <property type="entry name" value="Thioesterase/thiol ester dehydrase-isomerase"/>
    <property type="match status" value="1"/>
</dbReference>
<organism evidence="3 4">
    <name type="scientific">Desulfobulbus oligotrophicus</name>
    <dbReference type="NCBI Taxonomy" id="1909699"/>
    <lineage>
        <taxon>Bacteria</taxon>
        <taxon>Pseudomonadati</taxon>
        <taxon>Thermodesulfobacteriota</taxon>
        <taxon>Desulfobulbia</taxon>
        <taxon>Desulfobulbales</taxon>
        <taxon>Desulfobulbaceae</taxon>
        <taxon>Desulfobulbus</taxon>
    </lineage>
</organism>
<reference evidence="3 4" key="1">
    <citation type="submission" date="2020-05" db="EMBL/GenBank/DDBJ databases">
        <title>Complete genome of Desulfobulbus oligotrophicus.</title>
        <authorList>
            <person name="Podar M."/>
        </authorList>
    </citation>
    <scope>NUCLEOTIDE SEQUENCE [LARGE SCALE GENOMIC DNA]</scope>
    <source>
        <strain evidence="3 4">Prop6</strain>
    </source>
</reference>
<proteinExistence type="predicted"/>
<evidence type="ECO:0000256" key="1">
    <source>
        <dbReference type="ARBA" id="ARBA00022801"/>
    </source>
</evidence>
<dbReference type="Proteomes" id="UP000596092">
    <property type="component" value="Chromosome"/>
</dbReference>
<evidence type="ECO:0000313" key="4">
    <source>
        <dbReference type="Proteomes" id="UP000596092"/>
    </source>
</evidence>
<dbReference type="Gene3D" id="3.10.129.10">
    <property type="entry name" value="Hotdog Thioesterase"/>
    <property type="match status" value="1"/>
</dbReference>
<dbReference type="GO" id="GO:0016289">
    <property type="term" value="F:acyl-CoA hydrolase activity"/>
    <property type="evidence" value="ECO:0007669"/>
    <property type="project" value="TreeGrafter"/>
</dbReference>
<keyword evidence="4" id="KW-1185">Reference proteome</keyword>